<dbReference type="Pfam" id="PF01927">
    <property type="entry name" value="Mut7-C"/>
    <property type="match status" value="1"/>
</dbReference>
<feature type="domain" description="Mut7-C RNAse" evidence="1">
    <location>
        <begin position="97"/>
        <end position="239"/>
    </location>
</feature>
<evidence type="ECO:0000313" key="3">
    <source>
        <dbReference type="EMBL" id="VAW39781.1"/>
    </source>
</evidence>
<dbReference type="InterPro" id="IPR027798">
    <property type="entry name" value="Ub_Mut7C"/>
</dbReference>
<protein>
    <recommendedName>
        <fullName evidence="4">Twitching motility protein PilT</fullName>
    </recommendedName>
</protein>
<dbReference type="InterPro" id="IPR002782">
    <property type="entry name" value="Mut7-C_RNAse_dom"/>
</dbReference>
<proteinExistence type="predicted"/>
<dbReference type="PANTHER" id="PTHR39081:SF1">
    <property type="entry name" value="MUT7-C RNASE DOMAIN-CONTAINING PROTEIN"/>
    <property type="match status" value="1"/>
</dbReference>
<accession>A0A3B0VA86</accession>
<sequence>MPSSLTFHGDLPDLLHRRWRGRQRLIKADTRRASIKDVIESFGLPHTEVGRLEVQGRQVDFSFAVGEALAIEVFPVSPPWNVFVPTLLRPRPLTGIKFVVDVNVGKLARFLRMAGFDTLYDRCWKDDKLVALSCREQRILLTRDLGLLQRKQVEFGRYIRASSPNEQLLEVIGLLGLERQVVPFSRCMVCNTPLQPIAKEKIKHRLQPLTRKYYNSFSRCPGCRRIYWPGSHVDGMRQLLPLRLKAE</sequence>
<name>A0A3B0VA86_9ZZZZ</name>
<evidence type="ECO:0008006" key="4">
    <source>
        <dbReference type="Google" id="ProtNLM"/>
    </source>
</evidence>
<dbReference type="PANTHER" id="PTHR39081">
    <property type="entry name" value="MUT7-C DOMAIN-CONTAINING PROTEIN"/>
    <property type="match status" value="1"/>
</dbReference>
<evidence type="ECO:0000259" key="2">
    <source>
        <dbReference type="Pfam" id="PF14451"/>
    </source>
</evidence>
<organism evidence="3">
    <name type="scientific">hydrothermal vent metagenome</name>
    <dbReference type="NCBI Taxonomy" id="652676"/>
    <lineage>
        <taxon>unclassified sequences</taxon>
        <taxon>metagenomes</taxon>
        <taxon>ecological metagenomes</taxon>
    </lineage>
</organism>
<dbReference type="EMBL" id="UOEY01000087">
    <property type="protein sequence ID" value="VAW39781.1"/>
    <property type="molecule type" value="Genomic_DNA"/>
</dbReference>
<evidence type="ECO:0000259" key="1">
    <source>
        <dbReference type="Pfam" id="PF01927"/>
    </source>
</evidence>
<dbReference type="AlphaFoldDB" id="A0A3B0VA86"/>
<reference evidence="3" key="1">
    <citation type="submission" date="2018-06" db="EMBL/GenBank/DDBJ databases">
        <authorList>
            <person name="Zhirakovskaya E."/>
        </authorList>
    </citation>
    <scope>NUCLEOTIDE SEQUENCE</scope>
</reference>
<dbReference type="Pfam" id="PF14451">
    <property type="entry name" value="Ub-Mut7C"/>
    <property type="match status" value="1"/>
</dbReference>
<gene>
    <name evidence="3" type="ORF">MNBD_DELTA04-1468</name>
</gene>
<feature type="domain" description="Ubiquitin Mut7-C" evidence="2">
    <location>
        <begin position="5"/>
        <end position="77"/>
    </location>
</feature>